<dbReference type="Proteomes" id="UP001177021">
    <property type="component" value="Unassembled WGS sequence"/>
</dbReference>
<reference evidence="1" key="1">
    <citation type="submission" date="2023-10" db="EMBL/GenBank/DDBJ databases">
        <authorList>
            <person name="Rodriguez Cubillos JULIANA M."/>
            <person name="De Vega J."/>
        </authorList>
    </citation>
    <scope>NUCLEOTIDE SEQUENCE</scope>
</reference>
<name>A0ACB0LAK5_TRIPR</name>
<accession>A0ACB0LAK5</accession>
<evidence type="ECO:0000313" key="1">
    <source>
        <dbReference type="EMBL" id="CAJ2666311.1"/>
    </source>
</evidence>
<evidence type="ECO:0000313" key="2">
    <source>
        <dbReference type="Proteomes" id="UP001177021"/>
    </source>
</evidence>
<gene>
    <name evidence="1" type="ORF">MILVUS5_LOCUS31122</name>
</gene>
<dbReference type="EMBL" id="CASHSV030000513">
    <property type="protein sequence ID" value="CAJ2666311.1"/>
    <property type="molecule type" value="Genomic_DNA"/>
</dbReference>
<protein>
    <submittedName>
        <fullName evidence="1">Uncharacterized protein</fullName>
    </submittedName>
</protein>
<proteinExistence type="predicted"/>
<sequence length="219" mass="25883">MLSYFEVSAEASHICGDLLKSTKQVKYNHKYLQRTLEIMDYDDFPDKFDQIIFELDSFIITKNPFSNHRNNEFKCISDSHSSLLNHLKSMRKRVARKIKIMKFLKKGCCLLALIMVPTKFLGEIYAQIDIAAKGTYILNRDLDTMSRLVTKLHDEVEHNKEMVQFCLERKYDRFTIQIVREFIKSENGFRQQVEELEEHVYLCLLTINRARGLVIKEMT</sequence>
<keyword evidence="2" id="KW-1185">Reference proteome</keyword>
<organism evidence="1 2">
    <name type="scientific">Trifolium pratense</name>
    <name type="common">Red clover</name>
    <dbReference type="NCBI Taxonomy" id="57577"/>
    <lineage>
        <taxon>Eukaryota</taxon>
        <taxon>Viridiplantae</taxon>
        <taxon>Streptophyta</taxon>
        <taxon>Embryophyta</taxon>
        <taxon>Tracheophyta</taxon>
        <taxon>Spermatophyta</taxon>
        <taxon>Magnoliopsida</taxon>
        <taxon>eudicotyledons</taxon>
        <taxon>Gunneridae</taxon>
        <taxon>Pentapetalae</taxon>
        <taxon>rosids</taxon>
        <taxon>fabids</taxon>
        <taxon>Fabales</taxon>
        <taxon>Fabaceae</taxon>
        <taxon>Papilionoideae</taxon>
        <taxon>50 kb inversion clade</taxon>
        <taxon>NPAAA clade</taxon>
        <taxon>Hologalegina</taxon>
        <taxon>IRL clade</taxon>
        <taxon>Trifolieae</taxon>
        <taxon>Trifolium</taxon>
    </lineage>
</organism>
<comment type="caution">
    <text evidence="1">The sequence shown here is derived from an EMBL/GenBank/DDBJ whole genome shotgun (WGS) entry which is preliminary data.</text>
</comment>